<dbReference type="Gene3D" id="1.10.1520.10">
    <property type="entry name" value="Ribonuclease III domain"/>
    <property type="match status" value="1"/>
</dbReference>
<gene>
    <name evidence="12" type="primary">mrpl3</name>
    <name evidence="12" type="ORF">SCUCBS95973_002036</name>
</gene>
<dbReference type="InterPro" id="IPR014720">
    <property type="entry name" value="dsRBD_dom"/>
</dbReference>
<dbReference type="SMART" id="SM00358">
    <property type="entry name" value="DSRM"/>
    <property type="match status" value="1"/>
</dbReference>
<evidence type="ECO:0000256" key="1">
    <source>
        <dbReference type="ARBA" id="ARBA00004173"/>
    </source>
</evidence>
<dbReference type="CDD" id="cd19873">
    <property type="entry name" value="DSRM_MRPL3_like"/>
    <property type="match status" value="1"/>
</dbReference>
<keyword evidence="5" id="KW-0687">Ribonucleoprotein</keyword>
<feature type="region of interest" description="Disordered" evidence="9">
    <location>
        <begin position="47"/>
        <end position="100"/>
    </location>
</feature>
<evidence type="ECO:0000313" key="13">
    <source>
        <dbReference type="Proteomes" id="UP001642405"/>
    </source>
</evidence>
<feature type="domain" description="RNase III" evidence="11">
    <location>
        <begin position="158"/>
        <end position="246"/>
    </location>
</feature>
<keyword evidence="3 12" id="KW-0689">Ribosomal protein</keyword>
<evidence type="ECO:0000256" key="8">
    <source>
        <dbReference type="PROSITE-ProRule" id="PRU00266"/>
    </source>
</evidence>
<keyword evidence="4" id="KW-0496">Mitochondrion</keyword>
<comment type="similarity">
    <text evidence="6">Belongs to the ribonuclease III family. Mitochondrion-specific ribosomal protein mL44 subfamily.</text>
</comment>
<dbReference type="PANTHER" id="PTHR11207:SF32">
    <property type="entry name" value="LARGE RIBOSOMAL SUBUNIT PROTEIN ML44"/>
    <property type="match status" value="1"/>
</dbReference>
<dbReference type="SUPFAM" id="SSF54768">
    <property type="entry name" value="dsRNA-binding domain-like"/>
    <property type="match status" value="1"/>
</dbReference>
<dbReference type="GO" id="GO:0005840">
    <property type="term" value="C:ribosome"/>
    <property type="evidence" value="ECO:0007669"/>
    <property type="project" value="UniProtKB-KW"/>
</dbReference>
<dbReference type="PROSITE" id="PS50142">
    <property type="entry name" value="RNASE_3_2"/>
    <property type="match status" value="1"/>
</dbReference>
<dbReference type="InterPro" id="IPR044444">
    <property type="entry name" value="Ribosomal_mL44_DSRM_metazoa"/>
</dbReference>
<evidence type="ECO:0000256" key="4">
    <source>
        <dbReference type="ARBA" id="ARBA00023128"/>
    </source>
</evidence>
<accession>A0ABP0B3L1</accession>
<evidence type="ECO:0000256" key="5">
    <source>
        <dbReference type="ARBA" id="ARBA00023274"/>
    </source>
</evidence>
<organism evidence="12 13">
    <name type="scientific">Sporothrix curviconia</name>
    <dbReference type="NCBI Taxonomy" id="1260050"/>
    <lineage>
        <taxon>Eukaryota</taxon>
        <taxon>Fungi</taxon>
        <taxon>Dikarya</taxon>
        <taxon>Ascomycota</taxon>
        <taxon>Pezizomycotina</taxon>
        <taxon>Sordariomycetes</taxon>
        <taxon>Sordariomycetidae</taxon>
        <taxon>Ophiostomatales</taxon>
        <taxon>Ophiostomataceae</taxon>
        <taxon>Sporothrix</taxon>
    </lineage>
</organism>
<proteinExistence type="inferred from homology"/>
<comment type="caution">
    <text evidence="12">The sequence shown here is derived from an EMBL/GenBank/DDBJ whole genome shotgun (WGS) entry which is preliminary data.</text>
</comment>
<feature type="compositionally biased region" description="Low complexity" evidence="9">
    <location>
        <begin position="49"/>
        <end position="60"/>
    </location>
</feature>
<feature type="compositionally biased region" description="Low complexity" evidence="9">
    <location>
        <begin position="67"/>
        <end position="100"/>
    </location>
</feature>
<evidence type="ECO:0000256" key="6">
    <source>
        <dbReference type="ARBA" id="ARBA00024034"/>
    </source>
</evidence>
<dbReference type="SUPFAM" id="SSF69065">
    <property type="entry name" value="RNase III domain-like"/>
    <property type="match status" value="1"/>
</dbReference>
<dbReference type="Proteomes" id="UP001642405">
    <property type="component" value="Unassembled WGS sequence"/>
</dbReference>
<evidence type="ECO:0000259" key="11">
    <source>
        <dbReference type="PROSITE" id="PS50142"/>
    </source>
</evidence>
<evidence type="ECO:0000256" key="7">
    <source>
        <dbReference type="ARBA" id="ARBA00035187"/>
    </source>
</evidence>
<keyword evidence="2 8" id="KW-0694">RNA-binding</keyword>
<evidence type="ECO:0000313" key="12">
    <source>
        <dbReference type="EMBL" id="CAK7214137.1"/>
    </source>
</evidence>
<dbReference type="InterPro" id="IPR000999">
    <property type="entry name" value="RNase_III_dom"/>
</dbReference>
<keyword evidence="13" id="KW-1185">Reference proteome</keyword>
<dbReference type="InterPro" id="IPR044443">
    <property type="entry name" value="Ribosomal_mL44_DSRM_fung"/>
</dbReference>
<dbReference type="Pfam" id="PF22892">
    <property type="entry name" value="DSRM_MRPL44"/>
    <property type="match status" value="1"/>
</dbReference>
<feature type="compositionally biased region" description="Low complexity" evidence="9">
    <location>
        <begin position="114"/>
        <end position="127"/>
    </location>
</feature>
<dbReference type="EMBL" id="CAWUHB010000008">
    <property type="protein sequence ID" value="CAK7214137.1"/>
    <property type="molecule type" value="Genomic_DNA"/>
</dbReference>
<sequence>MKSARVHRLAGHLLSSSSSTTGWPPATAALLSVCSFHAGPACTAALSVTPSSTTTSPLTSSRRRTSLLRLSHPAPSRQQSTSASTSSAPDGDATPAAAPAYGSWSGSFNSTATLGSATSAPGSGPSTDPRFPELFPDAAQSSAYPSPLPERAQQSAKLAALHARLGLSPRLPLQTLARALVDVSADTSPLFNNANLAYVGSSLINYHVSEWLMCKYPRLPMVILFGAMKAYAGQQALADVARQWGVEAAAAPGAEVDPGLLQFSLLPDRQYTDRWGYQRAEAENLKKYKWRHSISSRVVFDDDFGDTLEHVAVQHADEPAGTEEQAALAAELGGSMDAAAKTKIADEAHANAVRAVAGAVFAHGGREAAKSFVRAHVLSRQLDLERLFRFKLPTRELSYLCARENFEPPVARLEAETGRKSRTPVFVVGIYSGADKLGEGAGASLHHARQKAAMNALKAWYLYSPGDNVRVPSDTLQEGAVPWEPAYVDIGEIL</sequence>
<comment type="subcellular location">
    <subcellularLocation>
        <location evidence="1">Mitochondrion</location>
    </subcellularLocation>
</comment>
<dbReference type="PANTHER" id="PTHR11207">
    <property type="entry name" value="RIBONUCLEASE III"/>
    <property type="match status" value="1"/>
</dbReference>
<dbReference type="Gene3D" id="3.30.160.20">
    <property type="match status" value="1"/>
</dbReference>
<evidence type="ECO:0000256" key="2">
    <source>
        <dbReference type="ARBA" id="ARBA00022884"/>
    </source>
</evidence>
<feature type="region of interest" description="Disordered" evidence="9">
    <location>
        <begin position="114"/>
        <end position="151"/>
    </location>
</feature>
<evidence type="ECO:0000256" key="3">
    <source>
        <dbReference type="ARBA" id="ARBA00022980"/>
    </source>
</evidence>
<name>A0ABP0B3L1_9PEZI</name>
<evidence type="ECO:0000256" key="9">
    <source>
        <dbReference type="SAM" id="MobiDB-lite"/>
    </source>
</evidence>
<reference evidence="12 13" key="1">
    <citation type="submission" date="2024-01" db="EMBL/GenBank/DDBJ databases">
        <authorList>
            <person name="Allen C."/>
            <person name="Tagirdzhanova G."/>
        </authorList>
    </citation>
    <scope>NUCLEOTIDE SEQUENCE [LARGE SCALE GENOMIC DNA]</scope>
</reference>
<dbReference type="InterPro" id="IPR036389">
    <property type="entry name" value="RNase_III_sf"/>
</dbReference>
<feature type="domain" description="DRBM" evidence="10">
    <location>
        <begin position="392"/>
        <end position="462"/>
    </location>
</feature>
<dbReference type="PROSITE" id="PS50137">
    <property type="entry name" value="DS_RBD"/>
    <property type="match status" value="1"/>
</dbReference>
<evidence type="ECO:0000259" key="10">
    <source>
        <dbReference type="PROSITE" id="PS50137"/>
    </source>
</evidence>
<dbReference type="SMART" id="SM00535">
    <property type="entry name" value="RIBOc"/>
    <property type="match status" value="1"/>
</dbReference>
<protein>
    <recommendedName>
        <fullName evidence="7">Large ribosomal subunit protein mL44</fullName>
    </recommendedName>
</protein>